<dbReference type="SMART" id="SM00867">
    <property type="entry name" value="YceI"/>
    <property type="match status" value="1"/>
</dbReference>
<dbReference type="InterPro" id="IPR036761">
    <property type="entry name" value="TTHA0802/YceI-like_sf"/>
</dbReference>
<gene>
    <name evidence="3" type="ORF">G7Y31_05760</name>
</gene>
<dbReference type="PANTHER" id="PTHR34406:SF1">
    <property type="entry name" value="PROTEIN YCEI"/>
    <property type="match status" value="1"/>
</dbReference>
<dbReference type="EMBL" id="CP064954">
    <property type="protein sequence ID" value="QPK80175.1"/>
    <property type="molecule type" value="Genomic_DNA"/>
</dbReference>
<sequence length="233" mass="24929">MQKLLDNRKLVVTVLVVGIILATAMALGPLIYSLMVGGGVKTEGVDASRTKAASVELDGQWKVIQGSAQNYSSVGFTFDEVLPGERTTTSGSTTNVTGQATIAGEVLEQASVEVDMTQLTTDKVVRDRNMKSKLFHTEQYPTATFSLTQPTNLSQVPDDGTAGTVPIKGELTIKGQTQPVEADFQVIRDGKHIVISSDIAINRLDFGVETPEMIAATIAEEGQVNVRLTFAQD</sequence>
<dbReference type="PANTHER" id="PTHR34406">
    <property type="entry name" value="PROTEIN YCEI"/>
    <property type="match status" value="1"/>
</dbReference>
<dbReference type="AlphaFoldDB" id="A0A7T0PC56"/>
<organism evidence="3 4">
    <name type="scientific">Corynebacterium lizhenjunii</name>
    <dbReference type="NCBI Taxonomy" id="2709394"/>
    <lineage>
        <taxon>Bacteria</taxon>
        <taxon>Bacillati</taxon>
        <taxon>Actinomycetota</taxon>
        <taxon>Actinomycetes</taxon>
        <taxon>Mycobacteriales</taxon>
        <taxon>Corynebacteriaceae</taxon>
        <taxon>Corynebacterium</taxon>
    </lineage>
</organism>
<feature type="domain" description="Lipid/polyisoprenoid-binding YceI-like" evidence="2">
    <location>
        <begin position="60"/>
        <end position="231"/>
    </location>
</feature>
<evidence type="ECO:0000313" key="4">
    <source>
        <dbReference type="Proteomes" id="UP000594681"/>
    </source>
</evidence>
<evidence type="ECO:0000256" key="1">
    <source>
        <dbReference type="ARBA" id="ARBA00008812"/>
    </source>
</evidence>
<dbReference type="RefSeq" id="WP_165008028.1">
    <property type="nucleotide sequence ID" value="NZ_CP064954.1"/>
</dbReference>
<evidence type="ECO:0000313" key="3">
    <source>
        <dbReference type="EMBL" id="QPK80175.1"/>
    </source>
</evidence>
<reference evidence="3 4" key="1">
    <citation type="submission" date="2020-11" db="EMBL/GenBank/DDBJ databases">
        <title>Corynebacterium sp. ZJ-599.</title>
        <authorList>
            <person name="Zhou J."/>
        </authorList>
    </citation>
    <scope>NUCLEOTIDE SEQUENCE [LARGE SCALE GENOMIC DNA]</scope>
    <source>
        <strain evidence="3 4">ZJ-599</strain>
    </source>
</reference>
<evidence type="ECO:0000259" key="2">
    <source>
        <dbReference type="SMART" id="SM00867"/>
    </source>
</evidence>
<dbReference type="Gene3D" id="2.40.128.110">
    <property type="entry name" value="Lipid/polyisoprenoid-binding, YceI-like"/>
    <property type="match status" value="1"/>
</dbReference>
<dbReference type="Pfam" id="PF04264">
    <property type="entry name" value="YceI"/>
    <property type="match status" value="1"/>
</dbReference>
<dbReference type="InterPro" id="IPR007372">
    <property type="entry name" value="Lipid/polyisoprenoid-bd_YceI"/>
</dbReference>
<dbReference type="KEGG" id="cliz:G7Y31_05760"/>
<name>A0A7T0PC56_9CORY</name>
<comment type="similarity">
    <text evidence="1">Belongs to the UPF0312 family.</text>
</comment>
<dbReference type="Proteomes" id="UP000594681">
    <property type="component" value="Chromosome"/>
</dbReference>
<accession>A0A7T0PC56</accession>
<keyword evidence="4" id="KW-1185">Reference proteome</keyword>
<proteinExistence type="inferred from homology"/>
<dbReference type="SUPFAM" id="SSF101874">
    <property type="entry name" value="YceI-like"/>
    <property type="match status" value="1"/>
</dbReference>
<protein>
    <submittedName>
        <fullName evidence="3">YceI family protein</fullName>
    </submittedName>
</protein>